<proteinExistence type="predicted"/>
<accession>A0A816EC77</accession>
<dbReference type="AlphaFoldDB" id="A0A816EC77"/>
<gene>
    <name evidence="1" type="ORF">BJG266_LOCUS43875</name>
    <name evidence="2" type="ORF">QVE165_LOCUS60809</name>
</gene>
<name>A0A816EC77_9BILA</name>
<comment type="caution">
    <text evidence="2">The sequence shown here is derived from an EMBL/GenBank/DDBJ whole genome shotgun (WGS) entry which is preliminary data.</text>
</comment>
<evidence type="ECO:0000313" key="2">
    <source>
        <dbReference type="EMBL" id="CAF1648033.1"/>
    </source>
</evidence>
<evidence type="ECO:0000313" key="1">
    <source>
        <dbReference type="EMBL" id="CAF1513730.1"/>
    </source>
</evidence>
<reference evidence="2" key="1">
    <citation type="submission" date="2021-02" db="EMBL/GenBank/DDBJ databases">
        <authorList>
            <person name="Nowell W R."/>
        </authorList>
    </citation>
    <scope>NUCLEOTIDE SEQUENCE</scope>
</reference>
<dbReference type="Proteomes" id="UP000663877">
    <property type="component" value="Unassembled WGS sequence"/>
</dbReference>
<dbReference type="Gene3D" id="3.90.176.10">
    <property type="entry name" value="Toxin ADP-ribosyltransferase, Chain A, domain 1"/>
    <property type="match status" value="1"/>
</dbReference>
<protein>
    <submittedName>
        <fullName evidence="2">Uncharacterized protein</fullName>
    </submittedName>
</protein>
<dbReference type="EMBL" id="CAJNOM010003660">
    <property type="protein sequence ID" value="CAF1648033.1"/>
    <property type="molecule type" value="Genomic_DNA"/>
</dbReference>
<dbReference type="InterPro" id="IPR011990">
    <property type="entry name" value="TPR-like_helical_dom_sf"/>
</dbReference>
<dbReference type="SUPFAM" id="SSF56399">
    <property type="entry name" value="ADP-ribosylation"/>
    <property type="match status" value="1"/>
</dbReference>
<dbReference type="Proteomes" id="UP000663832">
    <property type="component" value="Unassembled WGS sequence"/>
</dbReference>
<evidence type="ECO:0000313" key="3">
    <source>
        <dbReference type="Proteomes" id="UP000663832"/>
    </source>
</evidence>
<dbReference type="PROSITE" id="PS51996">
    <property type="entry name" value="TR_MART"/>
    <property type="match status" value="1"/>
</dbReference>
<dbReference type="Gene3D" id="1.25.40.10">
    <property type="entry name" value="Tetratricopeptide repeat domain"/>
    <property type="match status" value="1"/>
</dbReference>
<dbReference type="EMBL" id="CAJNOI010003312">
    <property type="protein sequence ID" value="CAF1513730.1"/>
    <property type="molecule type" value="Genomic_DNA"/>
</dbReference>
<sequence length="622" mass="73592">MCTPIAKQVDTSTRLELYILIWLDKRPSIIDTQPEIQKQLRSIINNLKIFYNFDECRQFIEKIKDEHLIIISNEKWGRQLVSTMDEWPQINTVYVYCMSDQLEAARSEFKQHAKITVTSIDELVPKVLHDQPIRERRESFLFLGNSKEQQANSGTTTPSYSFLLFELFLDGILLTNRTGDKDELINLCKIEYNGNEIEGRRIDEFQQTYTPETAITWYTKDCFVYRILNKALRMQNIDVLLACRFLIRDIHDQLVKLQQEQNIDTITVYRGQIIPVADLKRMKRNERELISFHSFLSTSYNRCQAIAFAISKPDDDSFINVLFEIKFDRSLSPLPTSKPFADVQALSYISEENEVLFTIGSHFRLNRTHYDHEDHLHIIELMYVSVSQIMKDYINKDISEMSARFHSHSFFREQGGYEQHQDEYKNLINRLSDQQSKALFYIAAGNGAREQQKFDLALEYLQKALNMYDSISPRNDKFIYQIKAYMRIVYERRRDSKQAKIKFDEVYNNIQNTSSYRTDTSLSENNLILDSYNTILRRQQIYLPVTVDYDHRSQTYRHTIGIKFYEDELDITVFHYQKMSAIFTTTSEIGSTLYGSFYSTRDHLLYYKRQLEQSMMDGKYET</sequence>
<organism evidence="2 3">
    <name type="scientific">Adineta steineri</name>
    <dbReference type="NCBI Taxonomy" id="433720"/>
    <lineage>
        <taxon>Eukaryota</taxon>
        <taxon>Metazoa</taxon>
        <taxon>Spiralia</taxon>
        <taxon>Gnathifera</taxon>
        <taxon>Rotifera</taxon>
        <taxon>Eurotatoria</taxon>
        <taxon>Bdelloidea</taxon>
        <taxon>Adinetida</taxon>
        <taxon>Adinetidae</taxon>
        <taxon>Adineta</taxon>
    </lineage>
</organism>
<dbReference type="OrthoDB" id="10063220at2759"/>
<keyword evidence="3" id="KW-1185">Reference proteome</keyword>